<proteinExistence type="predicted"/>
<keyword evidence="2" id="KW-1185">Reference proteome</keyword>
<evidence type="ECO:0000313" key="1">
    <source>
        <dbReference type="EMBL" id="CAK5042532.1"/>
    </source>
</evidence>
<protein>
    <submittedName>
        <fullName evidence="1">Uncharacterized protein</fullName>
    </submittedName>
</protein>
<dbReference type="EMBL" id="CAVMJV010000010">
    <property type="protein sequence ID" value="CAK5042532.1"/>
    <property type="molecule type" value="Genomic_DNA"/>
</dbReference>
<gene>
    <name evidence="1" type="ORF">MENTE1834_LOCUS10865</name>
</gene>
<sequence>MGSDRMFALRGYLSITIRYFIYSIILYFKSILLCSTPCQSCLSSSSTCMRFGWWKA</sequence>
<reference evidence="1" key="1">
    <citation type="submission" date="2023-11" db="EMBL/GenBank/DDBJ databases">
        <authorList>
            <person name="Poullet M."/>
        </authorList>
    </citation>
    <scope>NUCLEOTIDE SEQUENCE</scope>
    <source>
        <strain evidence="1">E1834</strain>
    </source>
</reference>
<accession>A0ACB0YDS2</accession>
<comment type="caution">
    <text evidence="1">The sequence shown here is derived from an EMBL/GenBank/DDBJ whole genome shotgun (WGS) entry which is preliminary data.</text>
</comment>
<dbReference type="Proteomes" id="UP001497535">
    <property type="component" value="Unassembled WGS sequence"/>
</dbReference>
<name>A0ACB0YDS2_MELEN</name>
<organism evidence="1 2">
    <name type="scientific">Meloidogyne enterolobii</name>
    <name type="common">Root-knot nematode worm</name>
    <name type="synonym">Meloidogyne mayaguensis</name>
    <dbReference type="NCBI Taxonomy" id="390850"/>
    <lineage>
        <taxon>Eukaryota</taxon>
        <taxon>Metazoa</taxon>
        <taxon>Ecdysozoa</taxon>
        <taxon>Nematoda</taxon>
        <taxon>Chromadorea</taxon>
        <taxon>Rhabditida</taxon>
        <taxon>Tylenchina</taxon>
        <taxon>Tylenchomorpha</taxon>
        <taxon>Tylenchoidea</taxon>
        <taxon>Meloidogynidae</taxon>
        <taxon>Meloidogyninae</taxon>
        <taxon>Meloidogyne</taxon>
    </lineage>
</organism>
<evidence type="ECO:0000313" key="2">
    <source>
        <dbReference type="Proteomes" id="UP001497535"/>
    </source>
</evidence>